<keyword evidence="3" id="KW-1185">Reference proteome</keyword>
<evidence type="ECO:0000313" key="3">
    <source>
        <dbReference type="Proteomes" id="UP001595699"/>
    </source>
</evidence>
<protein>
    <submittedName>
        <fullName evidence="2">Acyclic terpene utilization AtuA family protein</fullName>
    </submittedName>
</protein>
<comment type="caution">
    <text evidence="2">The sequence shown here is derived from an EMBL/GenBank/DDBJ whole genome shotgun (WGS) entry which is preliminary data.</text>
</comment>
<dbReference type="InterPro" id="IPR010839">
    <property type="entry name" value="AtuA_N"/>
</dbReference>
<dbReference type="Pfam" id="PF07287">
    <property type="entry name" value="AtuA"/>
    <property type="match status" value="2"/>
</dbReference>
<proteinExistence type="predicted"/>
<evidence type="ECO:0000259" key="1">
    <source>
        <dbReference type="Pfam" id="PF07287"/>
    </source>
</evidence>
<dbReference type="Proteomes" id="UP001595699">
    <property type="component" value="Unassembled WGS sequence"/>
</dbReference>
<dbReference type="RefSeq" id="WP_205121397.1">
    <property type="nucleotide sequence ID" value="NZ_JAFBCM010000001.1"/>
</dbReference>
<dbReference type="PANTHER" id="PTHR47708">
    <property type="match status" value="1"/>
</dbReference>
<feature type="domain" description="Acyclic terpene utilisation N-terminal" evidence="1">
    <location>
        <begin position="236"/>
        <end position="395"/>
    </location>
</feature>
<reference evidence="3" key="1">
    <citation type="journal article" date="2019" name="Int. J. Syst. Evol. Microbiol.">
        <title>The Global Catalogue of Microorganisms (GCM) 10K type strain sequencing project: providing services to taxonomists for standard genome sequencing and annotation.</title>
        <authorList>
            <consortium name="The Broad Institute Genomics Platform"/>
            <consortium name="The Broad Institute Genome Sequencing Center for Infectious Disease"/>
            <person name="Wu L."/>
            <person name="Ma J."/>
        </authorList>
    </citation>
    <scope>NUCLEOTIDE SEQUENCE [LARGE SCALE GENOMIC DNA]</scope>
    <source>
        <strain evidence="3">CGMCC 4.7241</strain>
    </source>
</reference>
<dbReference type="EMBL" id="JBHRZH010000011">
    <property type="protein sequence ID" value="MFC3761892.1"/>
    <property type="molecule type" value="Genomic_DNA"/>
</dbReference>
<organism evidence="2 3">
    <name type="scientific">Tenggerimyces flavus</name>
    <dbReference type="NCBI Taxonomy" id="1708749"/>
    <lineage>
        <taxon>Bacteria</taxon>
        <taxon>Bacillati</taxon>
        <taxon>Actinomycetota</taxon>
        <taxon>Actinomycetes</taxon>
        <taxon>Propionibacteriales</taxon>
        <taxon>Nocardioidaceae</taxon>
        <taxon>Tenggerimyces</taxon>
    </lineage>
</organism>
<name>A0ABV7YBC2_9ACTN</name>
<evidence type="ECO:0000313" key="2">
    <source>
        <dbReference type="EMBL" id="MFC3761892.1"/>
    </source>
</evidence>
<accession>A0ABV7YBC2</accession>
<dbReference type="PANTHER" id="PTHR47708:SF2">
    <property type="entry name" value="SI:CH73-132F6.5"/>
    <property type="match status" value="1"/>
</dbReference>
<feature type="domain" description="Acyclic terpene utilisation N-terminal" evidence="1">
    <location>
        <begin position="91"/>
        <end position="191"/>
    </location>
</feature>
<sequence length="462" mass="50097">MNADPATEDEVRIMSVGSIGAGFSYRAFKRGLEWNPHVVASDAGSADHGAASLGTGAVRSRGPMKKQLDTLITGARSIGAKFIIGSAGTAGGERNLQAVREIVEEIAQERDLHFRMALLHAELDKDFLKAKRAANKIVPLGPFPELTDEQIDESYPIVGMMGAEPFLKALDLGADVILGGRATDPAIFAGPPLRAGIPPGLAWHAARTMDKGVMMTVPGEETGSLGFIHFRKDHFVASSTKEGTYCTPRSVAAVTLYENDSPYHTIVPSGVIDTSDCTYEALDGGRVKVTGSKFQPASKYTVKLEGARFVGYRALAFVATRDPMLIPQVDDWLSRVRINAERNLHLQGVEKDDYTVRFRVYGKNGVMGDDEPIKETASHELGILIDAIGTTQEAALEAAGRHKALAGHTKFPGQLNHANTAEPFAMGAVPLGEVYDWGVWHIVELDHWNDWEDLFHVEIVDL</sequence>
<gene>
    <name evidence="2" type="ORF">ACFOUW_13705</name>
</gene>